<dbReference type="SUPFAM" id="SSF111369">
    <property type="entry name" value="HlyD-like secretion proteins"/>
    <property type="match status" value="1"/>
</dbReference>
<dbReference type="InterPro" id="IPR042230">
    <property type="entry name" value="CusF_sf"/>
</dbReference>
<dbReference type="EMBL" id="CP096208">
    <property type="protein sequence ID" value="UPQ84788.1"/>
    <property type="molecule type" value="Genomic_DNA"/>
</dbReference>
<evidence type="ECO:0000259" key="3">
    <source>
        <dbReference type="Pfam" id="PF19335"/>
    </source>
</evidence>
<dbReference type="InterPro" id="IPR058792">
    <property type="entry name" value="Beta-barrel_RND_2"/>
</dbReference>
<accession>A0ABY4KZ25</accession>
<evidence type="ECO:0000256" key="2">
    <source>
        <dbReference type="ARBA" id="ARBA00022448"/>
    </source>
</evidence>
<evidence type="ECO:0000313" key="8">
    <source>
        <dbReference type="EMBL" id="UPQ84788.1"/>
    </source>
</evidence>
<dbReference type="Gene3D" id="2.40.50.320">
    <property type="entry name" value="Copper binding periplasmic protein CusF"/>
    <property type="match status" value="1"/>
</dbReference>
<dbReference type="Gene3D" id="2.40.420.20">
    <property type="match status" value="1"/>
</dbReference>
<feature type="domain" description="CusB-like beta-barrel" evidence="6">
    <location>
        <begin position="250"/>
        <end position="327"/>
    </location>
</feature>
<feature type="domain" description="Heavy metal binding" evidence="3">
    <location>
        <begin position="52"/>
        <end position="78"/>
    </location>
</feature>
<dbReference type="InterPro" id="IPR051909">
    <property type="entry name" value="MFP_Cation_Efflux"/>
</dbReference>
<dbReference type="InterPro" id="IPR021647">
    <property type="entry name" value="CusF_Ec"/>
</dbReference>
<dbReference type="InterPro" id="IPR045800">
    <property type="entry name" value="HMBD"/>
</dbReference>
<dbReference type="Pfam" id="PF25869">
    <property type="entry name" value="3HB_CusB"/>
    <property type="match status" value="1"/>
</dbReference>
<dbReference type="Pfam" id="PF11604">
    <property type="entry name" value="CusF_Ec"/>
    <property type="match status" value="1"/>
</dbReference>
<feature type="domain" description="CzcB-like C-terminal circularly permuted SH3-like" evidence="7">
    <location>
        <begin position="334"/>
        <end position="393"/>
    </location>
</feature>
<evidence type="ECO:0000259" key="7">
    <source>
        <dbReference type="Pfam" id="PF25975"/>
    </source>
</evidence>
<organism evidence="8 9">
    <name type="scientific">Pseudomonas knackmussii</name>
    <dbReference type="NCBI Taxonomy" id="65741"/>
    <lineage>
        <taxon>Bacteria</taxon>
        <taxon>Pseudomonadati</taxon>
        <taxon>Pseudomonadota</taxon>
        <taxon>Gammaproteobacteria</taxon>
        <taxon>Pseudomonadales</taxon>
        <taxon>Pseudomonadaceae</taxon>
        <taxon>Pseudomonas</taxon>
    </lineage>
</organism>
<evidence type="ECO:0000259" key="6">
    <source>
        <dbReference type="Pfam" id="PF25954"/>
    </source>
</evidence>
<dbReference type="NCBIfam" id="TIGR01730">
    <property type="entry name" value="RND_mfp"/>
    <property type="match status" value="1"/>
</dbReference>
<feature type="domain" description="CusB-like barrel-sandwich hybrid" evidence="5">
    <location>
        <begin position="129"/>
        <end position="246"/>
    </location>
</feature>
<dbReference type="Proteomes" id="UP000831189">
    <property type="component" value="Chromosome"/>
</dbReference>
<name>A0ABY4KZ25_9PSED</name>
<dbReference type="InterPro" id="IPR058790">
    <property type="entry name" value="BSH_CusB"/>
</dbReference>
<keyword evidence="2" id="KW-0813">Transport</keyword>
<dbReference type="Pfam" id="PF19335">
    <property type="entry name" value="HMBD"/>
    <property type="match status" value="1"/>
</dbReference>
<dbReference type="PANTHER" id="PTHR30097:SF15">
    <property type="entry name" value="CATION EFFLUX SYSTEM PROTEIN CUSB"/>
    <property type="match status" value="1"/>
</dbReference>
<dbReference type="InterPro" id="IPR058649">
    <property type="entry name" value="CzcB_C"/>
</dbReference>
<dbReference type="Gene3D" id="2.40.50.100">
    <property type="match status" value="1"/>
</dbReference>
<dbReference type="Gene3D" id="6.10.140.730">
    <property type="match status" value="1"/>
</dbReference>
<dbReference type="InterPro" id="IPR006143">
    <property type="entry name" value="RND_pump_MFP"/>
</dbReference>
<comment type="similarity">
    <text evidence="1">Belongs to the membrane fusion protein (MFP) (TC 8.A.1) family.</text>
</comment>
<sequence length="496" mass="52611">MSRASVKTITAAGVAAILGLAGGYWLAQTNSTALPADSAKPGPTQTERTVLYWYDPMVPQHKFDKPGKSPFMDMQLVPRYADEGGSSASISIDPAVTQNLGVRLATVSRGSLARHVEAVGVLGYNERDVARVQARAAGFVERVYQLAPGDIVEKGAPLVDLLIPAWSAAQEEYLALRRIGDPHLLEGARQRLHLAGMPADIVRQLERTARVHTQLTIRAPIGGVLQALDIREGMSVASGASLASINGLDSVWLEIAVPEAQGGAIHVGQEATAQLPALPGETVSGRVTAILPEATAASRTLRVRVELPNPDGQLRPGLTARVTVADAAAEPVLLVPSESVIRTGKRALVMVADPGGHYRPVEVRLGTDSGRQTAILQGLEEGQQVVASGQFLIDSEASLRGITAAVTEEPQTHDHASRAPALHESEGRVVGLDELQVKIAHGPFHTLGMPGMTMRFEVANPHLLHGIAEGDRVAFAVRESDSGLVIEQLSKQEHQP</sequence>
<evidence type="ECO:0000259" key="4">
    <source>
        <dbReference type="Pfam" id="PF25869"/>
    </source>
</evidence>
<dbReference type="Pfam" id="PF25975">
    <property type="entry name" value="CzcB_C"/>
    <property type="match status" value="1"/>
</dbReference>
<gene>
    <name evidence="8" type="ORF">M0M42_10600</name>
</gene>
<evidence type="ECO:0000256" key="1">
    <source>
        <dbReference type="ARBA" id="ARBA00009477"/>
    </source>
</evidence>
<reference evidence="8 9" key="1">
    <citation type="submission" date="2022-04" db="EMBL/GenBank/DDBJ databases">
        <title>Pseudomonas knackmussii B09-2.</title>
        <authorList>
            <person name="Deng Y."/>
        </authorList>
    </citation>
    <scope>NUCLEOTIDE SEQUENCE [LARGE SCALE GENOMIC DNA]</scope>
    <source>
        <strain evidence="8 9">B09-2</strain>
    </source>
</reference>
<feature type="domain" description="CusB-like three alpha-helical bundle" evidence="4">
    <location>
        <begin position="166"/>
        <end position="213"/>
    </location>
</feature>
<dbReference type="Pfam" id="PF25954">
    <property type="entry name" value="Beta-barrel_RND_2"/>
    <property type="match status" value="1"/>
</dbReference>
<evidence type="ECO:0000313" key="9">
    <source>
        <dbReference type="Proteomes" id="UP000831189"/>
    </source>
</evidence>
<dbReference type="Pfam" id="PF25919">
    <property type="entry name" value="BSH_CusB"/>
    <property type="match status" value="1"/>
</dbReference>
<dbReference type="Gene3D" id="2.40.30.170">
    <property type="match status" value="1"/>
</dbReference>
<dbReference type="InterPro" id="IPR058791">
    <property type="entry name" value="3HB_CusB"/>
</dbReference>
<protein>
    <submittedName>
        <fullName evidence="8">Efflux RND transporter periplasmic adaptor subunit</fullName>
    </submittedName>
</protein>
<keyword evidence="9" id="KW-1185">Reference proteome</keyword>
<dbReference type="PANTHER" id="PTHR30097">
    <property type="entry name" value="CATION EFFLUX SYSTEM PROTEIN CUSB"/>
    <property type="match status" value="1"/>
</dbReference>
<evidence type="ECO:0000259" key="5">
    <source>
        <dbReference type="Pfam" id="PF25919"/>
    </source>
</evidence>
<proteinExistence type="inferred from homology"/>